<dbReference type="Pfam" id="PF02732">
    <property type="entry name" value="ERCC4"/>
    <property type="match status" value="1"/>
</dbReference>
<reference evidence="2" key="1">
    <citation type="journal article" date="2015" name="Nature">
        <title>Complex archaea that bridge the gap between prokaryotes and eukaryotes.</title>
        <authorList>
            <person name="Spang A."/>
            <person name="Saw J.H."/>
            <person name="Jorgensen S.L."/>
            <person name="Zaremba-Niedzwiedzka K."/>
            <person name="Martijn J."/>
            <person name="Lind A.E."/>
            <person name="van Eijk R."/>
            <person name="Schleper C."/>
            <person name="Guy L."/>
            <person name="Ettema T.J."/>
        </authorList>
    </citation>
    <scope>NUCLEOTIDE SEQUENCE</scope>
</reference>
<dbReference type="GO" id="GO:0006259">
    <property type="term" value="P:DNA metabolic process"/>
    <property type="evidence" value="ECO:0007669"/>
    <property type="project" value="UniProtKB-ARBA"/>
</dbReference>
<dbReference type="EMBL" id="LAZR01000618">
    <property type="protein sequence ID" value="KKN62610.1"/>
    <property type="molecule type" value="Genomic_DNA"/>
</dbReference>
<feature type="domain" description="ERCC4" evidence="1">
    <location>
        <begin position="15"/>
        <end position="161"/>
    </location>
</feature>
<dbReference type="AlphaFoldDB" id="A0A0F9S1I9"/>
<dbReference type="Gene3D" id="1.10.150.20">
    <property type="entry name" value="5' to 3' exonuclease, C-terminal subdomain"/>
    <property type="match status" value="1"/>
</dbReference>
<dbReference type="SUPFAM" id="SSF52980">
    <property type="entry name" value="Restriction endonuclease-like"/>
    <property type="match status" value="1"/>
</dbReference>
<dbReference type="InterPro" id="IPR006166">
    <property type="entry name" value="ERCC4_domain"/>
</dbReference>
<sequence>MNVYCSNLPNDQDLIRTLGSMAVPIPIAFGDCVFWGAGDDDEVIRVCIERKKAGEFASCIRTGRYLHQAHLAKQAGMDVLCLIVEGQTRASPDDGLLEVPVWQPFITRNGEQRRKQIWEPVKPATAYSRFDQYLTELAYLANIIVKRSSDVRETASIIKALWDNFQTPPGKHVSLRYIYSQPPPRVQLVRPSLARRVASELDGIGWEKSGVVARHFGSVRAMVEADSKEWASLDGIGKRTAESIVRELGQ</sequence>
<protein>
    <recommendedName>
        <fullName evidence="1">ERCC4 domain-containing protein</fullName>
    </recommendedName>
</protein>
<dbReference type="GO" id="GO:0003677">
    <property type="term" value="F:DNA binding"/>
    <property type="evidence" value="ECO:0007669"/>
    <property type="project" value="InterPro"/>
</dbReference>
<proteinExistence type="predicted"/>
<gene>
    <name evidence="2" type="ORF">LCGC14_0510210</name>
</gene>
<comment type="caution">
    <text evidence="2">The sequence shown here is derived from an EMBL/GenBank/DDBJ whole genome shotgun (WGS) entry which is preliminary data.</text>
</comment>
<organism evidence="2">
    <name type="scientific">marine sediment metagenome</name>
    <dbReference type="NCBI Taxonomy" id="412755"/>
    <lineage>
        <taxon>unclassified sequences</taxon>
        <taxon>metagenomes</taxon>
        <taxon>ecological metagenomes</taxon>
    </lineage>
</organism>
<dbReference type="SUPFAM" id="SSF47781">
    <property type="entry name" value="RuvA domain 2-like"/>
    <property type="match status" value="1"/>
</dbReference>
<evidence type="ECO:0000259" key="1">
    <source>
        <dbReference type="Pfam" id="PF02732"/>
    </source>
</evidence>
<dbReference type="GO" id="GO:0004518">
    <property type="term" value="F:nuclease activity"/>
    <property type="evidence" value="ECO:0007669"/>
    <property type="project" value="InterPro"/>
</dbReference>
<evidence type="ECO:0000313" key="2">
    <source>
        <dbReference type="EMBL" id="KKN62610.1"/>
    </source>
</evidence>
<name>A0A0F9S1I9_9ZZZZ</name>
<dbReference type="InterPro" id="IPR011335">
    <property type="entry name" value="Restrct_endonuc-II-like"/>
</dbReference>
<dbReference type="InterPro" id="IPR010994">
    <property type="entry name" value="RuvA_2-like"/>
</dbReference>
<dbReference type="Gene3D" id="3.40.50.10130">
    <property type="match status" value="1"/>
</dbReference>
<accession>A0A0F9S1I9</accession>